<feature type="compositionally biased region" description="Low complexity" evidence="1">
    <location>
        <begin position="33"/>
        <end position="52"/>
    </location>
</feature>
<evidence type="ECO:0000313" key="2">
    <source>
        <dbReference type="EMBL" id="KAK3762475.1"/>
    </source>
</evidence>
<name>A0AAE0Z4G5_9GAST</name>
<dbReference type="EMBL" id="JAWDGP010004710">
    <property type="protein sequence ID" value="KAK3762475.1"/>
    <property type="molecule type" value="Genomic_DNA"/>
</dbReference>
<evidence type="ECO:0000313" key="3">
    <source>
        <dbReference type="Proteomes" id="UP001283361"/>
    </source>
</evidence>
<feature type="region of interest" description="Disordered" evidence="1">
    <location>
        <begin position="1"/>
        <end position="52"/>
    </location>
</feature>
<evidence type="ECO:0000256" key="1">
    <source>
        <dbReference type="SAM" id="MobiDB-lite"/>
    </source>
</evidence>
<gene>
    <name evidence="2" type="ORF">RRG08_009863</name>
</gene>
<dbReference type="AlphaFoldDB" id="A0AAE0Z4G5"/>
<keyword evidence="3" id="KW-1185">Reference proteome</keyword>
<sequence>MKPSKPTKTLTKPEWMTKKRQRSESSKMSNPGSLLQRSDSSNSSPGFSRSSKSLYLMSQKELLQIAQQLLNEGPTS</sequence>
<proteinExistence type="predicted"/>
<comment type="caution">
    <text evidence="2">The sequence shown here is derived from an EMBL/GenBank/DDBJ whole genome shotgun (WGS) entry which is preliminary data.</text>
</comment>
<accession>A0AAE0Z4G5</accession>
<organism evidence="2 3">
    <name type="scientific">Elysia crispata</name>
    <name type="common">lettuce slug</name>
    <dbReference type="NCBI Taxonomy" id="231223"/>
    <lineage>
        <taxon>Eukaryota</taxon>
        <taxon>Metazoa</taxon>
        <taxon>Spiralia</taxon>
        <taxon>Lophotrochozoa</taxon>
        <taxon>Mollusca</taxon>
        <taxon>Gastropoda</taxon>
        <taxon>Heterobranchia</taxon>
        <taxon>Euthyneura</taxon>
        <taxon>Panpulmonata</taxon>
        <taxon>Sacoglossa</taxon>
        <taxon>Placobranchoidea</taxon>
        <taxon>Plakobranchidae</taxon>
        <taxon>Elysia</taxon>
    </lineage>
</organism>
<reference evidence="2" key="1">
    <citation type="journal article" date="2023" name="G3 (Bethesda)">
        <title>A reference genome for the long-term kleptoplast-retaining sea slug Elysia crispata morphotype clarki.</title>
        <authorList>
            <person name="Eastman K.E."/>
            <person name="Pendleton A.L."/>
            <person name="Shaikh M.A."/>
            <person name="Suttiyut T."/>
            <person name="Ogas R."/>
            <person name="Tomko P."/>
            <person name="Gavelis G."/>
            <person name="Widhalm J.R."/>
            <person name="Wisecaver J.H."/>
        </authorList>
    </citation>
    <scope>NUCLEOTIDE SEQUENCE</scope>
    <source>
        <strain evidence="2">ECLA1</strain>
    </source>
</reference>
<dbReference type="Proteomes" id="UP001283361">
    <property type="component" value="Unassembled WGS sequence"/>
</dbReference>
<protein>
    <submittedName>
        <fullName evidence="2">Uncharacterized protein</fullName>
    </submittedName>
</protein>
<feature type="compositionally biased region" description="Low complexity" evidence="1">
    <location>
        <begin position="1"/>
        <end position="13"/>
    </location>
</feature>